<reference evidence="1 2" key="1">
    <citation type="submission" date="2019-08" db="EMBL/GenBank/DDBJ databases">
        <title>Whole genome of Aphis craccivora.</title>
        <authorList>
            <person name="Voronova N.V."/>
            <person name="Shulinski R.S."/>
            <person name="Bandarenka Y.V."/>
            <person name="Zhorov D.G."/>
            <person name="Warner D."/>
        </authorList>
    </citation>
    <scope>NUCLEOTIDE SEQUENCE [LARGE SCALE GENOMIC DNA]</scope>
    <source>
        <strain evidence="1">180601</strain>
        <tissue evidence="1">Whole Body</tissue>
    </source>
</reference>
<name>A0A6G0VVB2_APHCR</name>
<proteinExistence type="predicted"/>
<gene>
    <name evidence="1" type="ORF">FWK35_00030706</name>
</gene>
<comment type="caution">
    <text evidence="1">The sequence shown here is derived from an EMBL/GenBank/DDBJ whole genome shotgun (WGS) entry which is preliminary data.</text>
</comment>
<dbReference type="Proteomes" id="UP000478052">
    <property type="component" value="Unassembled WGS sequence"/>
</dbReference>
<sequence length="112" mass="12915">MVYSPIAKGVLCKYCVLFHPTLLRGTFEAFIIRGFKKFYQIHEEAKKHTESRWHSESTAAAKFFHDTQTSKKKDVTEQLNSASRKLIEENRLKLVSIIKTIVYGPGTNNNRP</sequence>
<organism evidence="1 2">
    <name type="scientific">Aphis craccivora</name>
    <name type="common">Cowpea aphid</name>
    <dbReference type="NCBI Taxonomy" id="307492"/>
    <lineage>
        <taxon>Eukaryota</taxon>
        <taxon>Metazoa</taxon>
        <taxon>Ecdysozoa</taxon>
        <taxon>Arthropoda</taxon>
        <taxon>Hexapoda</taxon>
        <taxon>Insecta</taxon>
        <taxon>Pterygota</taxon>
        <taxon>Neoptera</taxon>
        <taxon>Paraneoptera</taxon>
        <taxon>Hemiptera</taxon>
        <taxon>Sternorrhyncha</taxon>
        <taxon>Aphidomorpha</taxon>
        <taxon>Aphidoidea</taxon>
        <taxon>Aphididae</taxon>
        <taxon>Aphidini</taxon>
        <taxon>Aphis</taxon>
        <taxon>Aphis</taxon>
    </lineage>
</organism>
<dbReference type="AlphaFoldDB" id="A0A6G0VVB2"/>
<dbReference type="EMBL" id="VUJU01012377">
    <property type="protein sequence ID" value="KAF0707847.1"/>
    <property type="molecule type" value="Genomic_DNA"/>
</dbReference>
<evidence type="ECO:0000313" key="1">
    <source>
        <dbReference type="EMBL" id="KAF0707847.1"/>
    </source>
</evidence>
<protein>
    <submittedName>
        <fullName evidence="1">Zinc finger MYM-type protein 1-like</fullName>
    </submittedName>
</protein>
<keyword evidence="2" id="KW-1185">Reference proteome</keyword>
<accession>A0A6G0VVB2</accession>
<dbReference type="OrthoDB" id="6766858at2759"/>
<evidence type="ECO:0000313" key="2">
    <source>
        <dbReference type="Proteomes" id="UP000478052"/>
    </source>
</evidence>